<keyword evidence="1" id="KW-0472">Membrane</keyword>
<feature type="transmembrane region" description="Helical" evidence="1">
    <location>
        <begin position="181"/>
        <end position="200"/>
    </location>
</feature>
<reference evidence="2" key="1">
    <citation type="journal article" date="2018" name="Genome Biol. Evol.">
        <title>Genomics and development of Lentinus tigrinus, a white-rot wood-decaying mushroom with dimorphic fruiting bodies.</title>
        <authorList>
            <person name="Wu B."/>
            <person name="Xu Z."/>
            <person name="Knudson A."/>
            <person name="Carlson A."/>
            <person name="Chen N."/>
            <person name="Kovaka S."/>
            <person name="LaButti K."/>
            <person name="Lipzen A."/>
            <person name="Pennachio C."/>
            <person name="Riley R."/>
            <person name="Schakwitz W."/>
            <person name="Umezawa K."/>
            <person name="Ohm R.A."/>
            <person name="Grigoriev I.V."/>
            <person name="Nagy L.G."/>
            <person name="Gibbons J."/>
            <person name="Hibbett D."/>
        </authorList>
    </citation>
    <scope>NUCLEOTIDE SEQUENCE [LARGE SCALE GENOMIC DNA]</scope>
    <source>
        <strain evidence="2">ALCF2SS1-6</strain>
    </source>
</reference>
<feature type="transmembrane region" description="Helical" evidence="1">
    <location>
        <begin position="206"/>
        <end position="224"/>
    </location>
</feature>
<name>A0A5C2S4I8_9APHY</name>
<organism evidence="2 3">
    <name type="scientific">Lentinus tigrinus ALCF2SS1-6</name>
    <dbReference type="NCBI Taxonomy" id="1328759"/>
    <lineage>
        <taxon>Eukaryota</taxon>
        <taxon>Fungi</taxon>
        <taxon>Dikarya</taxon>
        <taxon>Basidiomycota</taxon>
        <taxon>Agaricomycotina</taxon>
        <taxon>Agaricomycetes</taxon>
        <taxon>Polyporales</taxon>
        <taxon>Polyporaceae</taxon>
        <taxon>Lentinus</taxon>
    </lineage>
</organism>
<dbReference type="Proteomes" id="UP000313359">
    <property type="component" value="Unassembled WGS sequence"/>
</dbReference>
<evidence type="ECO:0000313" key="2">
    <source>
        <dbReference type="EMBL" id="RPD57849.1"/>
    </source>
</evidence>
<keyword evidence="1" id="KW-0812">Transmembrane</keyword>
<evidence type="ECO:0000313" key="3">
    <source>
        <dbReference type="Proteomes" id="UP000313359"/>
    </source>
</evidence>
<proteinExistence type="predicted"/>
<feature type="transmembrane region" description="Helical" evidence="1">
    <location>
        <begin position="104"/>
        <end position="124"/>
    </location>
</feature>
<dbReference type="OrthoDB" id="2757176at2759"/>
<protein>
    <recommendedName>
        <fullName evidence="4">Chitin synthase export chaperone</fullName>
    </recommendedName>
</protein>
<gene>
    <name evidence="2" type="ORF">L227DRAFT_613248</name>
</gene>
<dbReference type="EMBL" id="ML122278">
    <property type="protein sequence ID" value="RPD57849.1"/>
    <property type="molecule type" value="Genomic_DNA"/>
</dbReference>
<keyword evidence="1" id="KW-1133">Transmembrane helix</keyword>
<evidence type="ECO:0008006" key="4">
    <source>
        <dbReference type="Google" id="ProtNLM"/>
    </source>
</evidence>
<dbReference type="AlphaFoldDB" id="A0A5C2S4I8"/>
<feature type="transmembrane region" description="Helical" evidence="1">
    <location>
        <begin position="77"/>
        <end position="97"/>
    </location>
</feature>
<feature type="transmembrane region" description="Helical" evidence="1">
    <location>
        <begin position="6"/>
        <end position="24"/>
    </location>
</feature>
<keyword evidence="3" id="KW-1185">Reference proteome</keyword>
<accession>A0A5C2S4I8</accession>
<sequence>MTDGFTTGMLVSHLISGVACMNFFSNLSCDFDLLRGKVGCRPGAFLLYFGCRYLSILSMVTTLTYYDIFSAVRVNALGYICQAAAGLAFTFASAIMVARTYLCVGLEVVQLGFWGLTFASFKYLANPWNEQVGIRIALSAILLFISTCAIIVALVHAFHLSRHEHHYRIAACFKTLLRDDVPELALIWALSVSSMIVFYYDASTNAWEHFTLAYAAFVAMYVVMHC</sequence>
<evidence type="ECO:0000256" key="1">
    <source>
        <dbReference type="SAM" id="Phobius"/>
    </source>
</evidence>
<feature type="transmembrane region" description="Helical" evidence="1">
    <location>
        <begin position="45"/>
        <end position="65"/>
    </location>
</feature>
<feature type="transmembrane region" description="Helical" evidence="1">
    <location>
        <begin position="136"/>
        <end position="160"/>
    </location>
</feature>